<reference evidence="2 3" key="1">
    <citation type="submission" date="2019-03" db="EMBL/GenBank/DDBJ databases">
        <authorList>
            <person name="Kim M.K.M."/>
        </authorList>
    </citation>
    <scope>NUCLEOTIDE SEQUENCE [LARGE SCALE GENOMIC DNA]</scope>
    <source>
        <strain evidence="2 3">17J68-12</strain>
    </source>
</reference>
<keyword evidence="3" id="KW-1185">Reference proteome</keyword>
<accession>A0A4R1BJQ6</accession>
<evidence type="ECO:0000313" key="3">
    <source>
        <dbReference type="Proteomes" id="UP000295334"/>
    </source>
</evidence>
<dbReference type="Proteomes" id="UP000295334">
    <property type="component" value="Unassembled WGS sequence"/>
</dbReference>
<dbReference type="EMBL" id="SJZI01000008">
    <property type="protein sequence ID" value="TCJ17590.1"/>
    <property type="molecule type" value="Genomic_DNA"/>
</dbReference>
<protein>
    <submittedName>
        <fullName evidence="2">Polymer-forming cytoskeletal protein</fullName>
    </submittedName>
</protein>
<comment type="similarity">
    <text evidence="1">Belongs to the bactofilin family.</text>
</comment>
<comment type="caution">
    <text evidence="2">The sequence shown here is derived from an EMBL/GenBank/DDBJ whole genome shotgun (WGS) entry which is preliminary data.</text>
</comment>
<proteinExistence type="inferred from homology"/>
<dbReference type="InterPro" id="IPR007607">
    <property type="entry name" value="BacA/B"/>
</dbReference>
<dbReference type="OrthoDB" id="5432602at2"/>
<evidence type="ECO:0000256" key="1">
    <source>
        <dbReference type="ARBA" id="ARBA00044755"/>
    </source>
</evidence>
<dbReference type="RefSeq" id="WP_131447548.1">
    <property type="nucleotide sequence ID" value="NZ_SJZI01000008.1"/>
</dbReference>
<name>A0A4R1BJQ6_9BACT</name>
<dbReference type="PANTHER" id="PTHR35024">
    <property type="entry name" value="HYPOTHETICAL CYTOSOLIC PROTEIN"/>
    <property type="match status" value="1"/>
</dbReference>
<sequence>MFNRDKQSSDAPSNKATLISAGTEVRGDVQSDHDLRIDGAVYGHVRSSARIVVGPNGVVEGDIESQQADITGRVVGDIRVRDLLQLRGDCVVEGNLSAGKLQIEPTATFNGQCQMGAGTIVQLKAHESQRAAEV</sequence>
<gene>
    <name evidence="2" type="ORF">EPD60_05190</name>
</gene>
<evidence type="ECO:0000313" key="2">
    <source>
        <dbReference type="EMBL" id="TCJ17590.1"/>
    </source>
</evidence>
<dbReference type="PANTHER" id="PTHR35024:SF4">
    <property type="entry name" value="POLYMER-FORMING CYTOSKELETAL PROTEIN"/>
    <property type="match status" value="1"/>
</dbReference>
<organism evidence="2 3">
    <name type="scientific">Flaviaesturariibacter flavus</name>
    <dbReference type="NCBI Taxonomy" id="2502780"/>
    <lineage>
        <taxon>Bacteria</taxon>
        <taxon>Pseudomonadati</taxon>
        <taxon>Bacteroidota</taxon>
        <taxon>Chitinophagia</taxon>
        <taxon>Chitinophagales</taxon>
        <taxon>Chitinophagaceae</taxon>
        <taxon>Flaviaestuariibacter</taxon>
    </lineage>
</organism>
<dbReference type="AlphaFoldDB" id="A0A4R1BJQ6"/>
<dbReference type="Pfam" id="PF04519">
    <property type="entry name" value="Bactofilin"/>
    <property type="match status" value="1"/>
</dbReference>